<dbReference type="PROSITE" id="PS51296">
    <property type="entry name" value="RIESKE"/>
    <property type="match status" value="1"/>
</dbReference>
<evidence type="ECO:0000256" key="2">
    <source>
        <dbReference type="ARBA" id="ARBA00022723"/>
    </source>
</evidence>
<evidence type="ECO:0000259" key="5">
    <source>
        <dbReference type="PROSITE" id="PS51296"/>
    </source>
</evidence>
<reference evidence="7" key="1">
    <citation type="journal article" date="2019" name="Int. J. Syst. Evol. Microbiol.">
        <title>The Global Catalogue of Microorganisms (GCM) 10K type strain sequencing project: providing services to taxonomists for standard genome sequencing and annotation.</title>
        <authorList>
            <consortium name="The Broad Institute Genomics Platform"/>
            <consortium name="The Broad Institute Genome Sequencing Center for Infectious Disease"/>
            <person name="Wu L."/>
            <person name="Ma J."/>
        </authorList>
    </citation>
    <scope>NUCLEOTIDE SEQUENCE [LARGE SCALE GENOMIC DNA]</scope>
    <source>
        <strain evidence="7">KCTC 33842</strain>
    </source>
</reference>
<dbReference type="InterPro" id="IPR036922">
    <property type="entry name" value="Rieske_2Fe-2S_sf"/>
</dbReference>
<dbReference type="RefSeq" id="WP_386844701.1">
    <property type="nucleotide sequence ID" value="NZ_JBHUMK010000035.1"/>
</dbReference>
<organism evidence="6 7">
    <name type="scientific">Deinococcus taklimakanensis</name>
    <dbReference type="NCBI Taxonomy" id="536443"/>
    <lineage>
        <taxon>Bacteria</taxon>
        <taxon>Thermotogati</taxon>
        <taxon>Deinococcota</taxon>
        <taxon>Deinococci</taxon>
        <taxon>Deinococcales</taxon>
        <taxon>Deinococcaceae</taxon>
        <taxon>Deinococcus</taxon>
    </lineage>
</organism>
<sequence>MSAPGTGAGRVGERVLVGRIADLPEGSQTSVRVGDQNVLVIRDQGTFYALRNVCTHQNFPLEGGPVEDGAITCTKHGARFDLQTGRALRLPAVKAVRLFRTEVEGEEVYVSPL</sequence>
<keyword evidence="2" id="KW-0479">Metal-binding</keyword>
<accession>A0ABW5P4L9</accession>
<evidence type="ECO:0000313" key="7">
    <source>
        <dbReference type="Proteomes" id="UP001597475"/>
    </source>
</evidence>
<dbReference type="PANTHER" id="PTHR21496:SF23">
    <property type="entry name" value="3-PHENYLPROPIONATE_CINNAMIC ACID DIOXYGENASE FERREDOXIN SUBUNIT"/>
    <property type="match status" value="1"/>
</dbReference>
<proteinExistence type="predicted"/>
<comment type="caution">
    <text evidence="6">The sequence shown here is derived from an EMBL/GenBank/DDBJ whole genome shotgun (WGS) entry which is preliminary data.</text>
</comment>
<evidence type="ECO:0000256" key="4">
    <source>
        <dbReference type="ARBA" id="ARBA00023014"/>
    </source>
</evidence>
<dbReference type="SUPFAM" id="SSF50022">
    <property type="entry name" value="ISP domain"/>
    <property type="match status" value="1"/>
</dbReference>
<evidence type="ECO:0000256" key="3">
    <source>
        <dbReference type="ARBA" id="ARBA00023004"/>
    </source>
</evidence>
<dbReference type="Proteomes" id="UP001597475">
    <property type="component" value="Unassembled WGS sequence"/>
</dbReference>
<evidence type="ECO:0000313" key="6">
    <source>
        <dbReference type="EMBL" id="MFD2609373.1"/>
    </source>
</evidence>
<keyword evidence="1" id="KW-0001">2Fe-2S</keyword>
<dbReference type="Gene3D" id="2.102.10.10">
    <property type="entry name" value="Rieske [2Fe-2S] iron-sulphur domain"/>
    <property type="match status" value="1"/>
</dbReference>
<gene>
    <name evidence="6" type="ORF">ACFSR9_07990</name>
</gene>
<name>A0ABW5P4L9_9DEIO</name>
<keyword evidence="7" id="KW-1185">Reference proteome</keyword>
<dbReference type="CDD" id="cd03528">
    <property type="entry name" value="Rieske_RO_ferredoxin"/>
    <property type="match status" value="1"/>
</dbReference>
<feature type="domain" description="Rieske" evidence="5">
    <location>
        <begin position="15"/>
        <end position="110"/>
    </location>
</feature>
<keyword evidence="3" id="KW-0408">Iron</keyword>
<dbReference type="PANTHER" id="PTHR21496">
    <property type="entry name" value="FERREDOXIN-RELATED"/>
    <property type="match status" value="1"/>
</dbReference>
<dbReference type="EMBL" id="JBHUMK010000035">
    <property type="protein sequence ID" value="MFD2609373.1"/>
    <property type="molecule type" value="Genomic_DNA"/>
</dbReference>
<evidence type="ECO:0000256" key="1">
    <source>
        <dbReference type="ARBA" id="ARBA00022714"/>
    </source>
</evidence>
<keyword evidence="4" id="KW-0411">Iron-sulfur</keyword>
<dbReference type="InterPro" id="IPR017941">
    <property type="entry name" value="Rieske_2Fe-2S"/>
</dbReference>
<protein>
    <submittedName>
        <fullName evidence="6">Rieske (2Fe-2S) protein</fullName>
    </submittedName>
</protein>
<dbReference type="Pfam" id="PF00355">
    <property type="entry name" value="Rieske"/>
    <property type="match status" value="1"/>
</dbReference>